<protein>
    <submittedName>
        <fullName evidence="2">Uncharacterized protein</fullName>
    </submittedName>
</protein>
<name>A0A928UUS7_9SPHI</name>
<organism evidence="2 3">
    <name type="scientific">Sphingobacterium hungaricum</name>
    <dbReference type="NCBI Taxonomy" id="2082723"/>
    <lineage>
        <taxon>Bacteria</taxon>
        <taxon>Pseudomonadati</taxon>
        <taxon>Bacteroidota</taxon>
        <taxon>Sphingobacteriia</taxon>
        <taxon>Sphingobacteriales</taxon>
        <taxon>Sphingobacteriaceae</taxon>
        <taxon>Sphingobacterium</taxon>
    </lineage>
</organism>
<proteinExistence type="predicted"/>
<reference evidence="2" key="1">
    <citation type="submission" date="2018-02" db="EMBL/GenBank/DDBJ databases">
        <authorList>
            <person name="Vasarhelyi B.M."/>
            <person name="Deshmukh S."/>
            <person name="Balint B."/>
            <person name="Kukolya J."/>
        </authorList>
    </citation>
    <scope>NUCLEOTIDE SEQUENCE</scope>
    <source>
        <strain evidence="2">KB22</strain>
    </source>
</reference>
<keyword evidence="1" id="KW-1133">Transmembrane helix</keyword>
<dbReference type="AlphaFoldDB" id="A0A928UUS7"/>
<evidence type="ECO:0000313" key="2">
    <source>
        <dbReference type="EMBL" id="MBE8712233.1"/>
    </source>
</evidence>
<keyword evidence="1" id="KW-0812">Transmembrane</keyword>
<gene>
    <name evidence="2" type="ORF">C4F49_00885</name>
</gene>
<sequence>MLFWEVLHKQLKLYFISGFLFLILGISQCAIRNMLLASSPTTEQEGQFAKYKFTQQNVSCSAKEFVRSVSSLHQPAVFLLPVNPYKIDFRLISSSGLSTGNLFGANQYHQSTPALYILYQQLKIAS</sequence>
<comment type="caution">
    <text evidence="2">The sequence shown here is derived from an EMBL/GenBank/DDBJ whole genome shotgun (WGS) entry which is preliminary data.</text>
</comment>
<keyword evidence="3" id="KW-1185">Reference proteome</keyword>
<evidence type="ECO:0000313" key="3">
    <source>
        <dbReference type="Proteomes" id="UP000616201"/>
    </source>
</evidence>
<dbReference type="EMBL" id="PRDK01000001">
    <property type="protein sequence ID" value="MBE8712233.1"/>
    <property type="molecule type" value="Genomic_DNA"/>
</dbReference>
<keyword evidence="1" id="KW-0472">Membrane</keyword>
<dbReference type="Proteomes" id="UP000616201">
    <property type="component" value="Unassembled WGS sequence"/>
</dbReference>
<feature type="transmembrane region" description="Helical" evidence="1">
    <location>
        <begin position="12"/>
        <end position="31"/>
    </location>
</feature>
<evidence type="ECO:0000256" key="1">
    <source>
        <dbReference type="SAM" id="Phobius"/>
    </source>
</evidence>
<dbReference type="RefSeq" id="WP_196934576.1">
    <property type="nucleotide sequence ID" value="NZ_MU158698.1"/>
</dbReference>
<accession>A0A928UUS7</accession>